<reference evidence="3 4" key="1">
    <citation type="submission" date="2019-03" db="EMBL/GenBank/DDBJ databases">
        <title>Freshwater and sediment microbial communities from various areas in North America, analyzing microbe dynamics in response to fracking.</title>
        <authorList>
            <person name="Lamendella R."/>
        </authorList>
    </citation>
    <scope>NUCLEOTIDE SEQUENCE [LARGE SCALE GENOMIC DNA]</scope>
    <source>
        <strain evidence="3 4">6_TX</strain>
    </source>
</reference>
<dbReference type="OrthoDB" id="9787933at2"/>
<keyword evidence="1" id="KW-0732">Signal</keyword>
<dbReference type="PANTHER" id="PTHR22946">
    <property type="entry name" value="DIENELACTONE HYDROLASE DOMAIN-CONTAINING PROTEIN-RELATED"/>
    <property type="match status" value="1"/>
</dbReference>
<evidence type="ECO:0000256" key="1">
    <source>
        <dbReference type="SAM" id="SignalP"/>
    </source>
</evidence>
<proteinExistence type="predicted"/>
<dbReference type="Proteomes" id="UP000294489">
    <property type="component" value="Unassembled WGS sequence"/>
</dbReference>
<dbReference type="InterPro" id="IPR002925">
    <property type="entry name" value="Dienelactn_hydro"/>
</dbReference>
<dbReference type="RefSeq" id="WP_134020433.1">
    <property type="nucleotide sequence ID" value="NZ_SOEC01000023.1"/>
</dbReference>
<dbReference type="InterPro" id="IPR050261">
    <property type="entry name" value="FrsA_esterase"/>
</dbReference>
<keyword evidence="3" id="KW-0378">Hydrolase</keyword>
<evidence type="ECO:0000259" key="2">
    <source>
        <dbReference type="Pfam" id="PF01738"/>
    </source>
</evidence>
<dbReference type="PANTHER" id="PTHR22946:SF0">
    <property type="entry name" value="DIENELACTONE HYDROLASE DOMAIN-CONTAINING PROTEIN"/>
    <property type="match status" value="1"/>
</dbReference>
<comment type="caution">
    <text evidence="3">The sequence shown here is derived from an EMBL/GenBank/DDBJ whole genome shotgun (WGS) entry which is preliminary data.</text>
</comment>
<protein>
    <submittedName>
        <fullName evidence="3">Dienelactone hydrolase</fullName>
    </submittedName>
</protein>
<dbReference type="EMBL" id="SOEC01000023">
    <property type="protein sequence ID" value="TDX23807.1"/>
    <property type="molecule type" value="Genomic_DNA"/>
</dbReference>
<feature type="signal peptide" evidence="1">
    <location>
        <begin position="1"/>
        <end position="22"/>
    </location>
</feature>
<dbReference type="InterPro" id="IPR029058">
    <property type="entry name" value="AB_hydrolase_fold"/>
</dbReference>
<dbReference type="AlphaFoldDB" id="A0A4R8FL83"/>
<dbReference type="GO" id="GO:0016787">
    <property type="term" value="F:hydrolase activity"/>
    <property type="evidence" value="ECO:0007669"/>
    <property type="project" value="UniProtKB-KW"/>
</dbReference>
<dbReference type="Pfam" id="PF01738">
    <property type="entry name" value="DLH"/>
    <property type="match status" value="1"/>
</dbReference>
<evidence type="ECO:0000313" key="3">
    <source>
        <dbReference type="EMBL" id="TDX23807.1"/>
    </source>
</evidence>
<organism evidence="3 4">
    <name type="scientific">Modicisalibacter xianhensis</name>
    <dbReference type="NCBI Taxonomy" id="442341"/>
    <lineage>
        <taxon>Bacteria</taxon>
        <taxon>Pseudomonadati</taxon>
        <taxon>Pseudomonadota</taxon>
        <taxon>Gammaproteobacteria</taxon>
        <taxon>Oceanospirillales</taxon>
        <taxon>Halomonadaceae</taxon>
        <taxon>Modicisalibacter</taxon>
    </lineage>
</organism>
<evidence type="ECO:0000313" key="4">
    <source>
        <dbReference type="Proteomes" id="UP000294489"/>
    </source>
</evidence>
<name>A0A4R8FL83_9GAMM</name>
<dbReference type="SUPFAM" id="SSF53474">
    <property type="entry name" value="alpha/beta-Hydrolases"/>
    <property type="match status" value="1"/>
</dbReference>
<gene>
    <name evidence="3" type="ORF">DFO67_12311</name>
</gene>
<dbReference type="Gene3D" id="3.40.50.1820">
    <property type="entry name" value="alpha/beta hydrolase"/>
    <property type="match status" value="1"/>
</dbReference>
<feature type="chain" id="PRO_5020724682" evidence="1">
    <location>
        <begin position="23"/>
        <end position="284"/>
    </location>
</feature>
<feature type="domain" description="Dienelactone hydrolase" evidence="2">
    <location>
        <begin position="60"/>
        <end position="278"/>
    </location>
</feature>
<accession>A0A4R8FL83</accession>
<sequence length="284" mass="30108">MKARFTWWCLLPLLLSTAAAQAQIQTNPVQADDAQVNVVQGPQVMGELFEYSTGGETYQGYLARNVSDKTPRPAVLVVHEWWGLNDYARTRADQLAALGFVALAVDMYGQGQVATHPDEAGAFSKQVMQDWPAARARLEAAMAKLSEHPAVADTGMAAIGYCFGGGIVMNMALSGMPIEAAISFHGSPTQAVKNPQAFEGGVQIHNGAEDPLVKREALMSMARALQAQGAEVKVVNYPGATHGFTSPESDEAAAEFGLPLGYDAAADAASWQAALLALDEALND</sequence>